<name>X0XTR0_9ZZZZ</name>
<dbReference type="EMBL" id="BARS01043484">
    <property type="protein sequence ID" value="GAG40003.1"/>
    <property type="molecule type" value="Genomic_DNA"/>
</dbReference>
<comment type="caution">
    <text evidence="1">The sequence shown here is derived from an EMBL/GenBank/DDBJ whole genome shotgun (WGS) entry which is preliminary data.</text>
</comment>
<dbReference type="AlphaFoldDB" id="X0XTR0"/>
<reference evidence="1" key="1">
    <citation type="journal article" date="2014" name="Front. Microbiol.">
        <title>High frequency of phylogenetically diverse reductive dehalogenase-homologous genes in deep subseafloor sedimentary metagenomes.</title>
        <authorList>
            <person name="Kawai M."/>
            <person name="Futagami T."/>
            <person name="Toyoda A."/>
            <person name="Takaki Y."/>
            <person name="Nishi S."/>
            <person name="Hori S."/>
            <person name="Arai W."/>
            <person name="Tsubouchi T."/>
            <person name="Morono Y."/>
            <person name="Uchiyama I."/>
            <person name="Ito T."/>
            <person name="Fujiyama A."/>
            <person name="Inagaki F."/>
            <person name="Takami H."/>
        </authorList>
    </citation>
    <scope>NUCLEOTIDE SEQUENCE</scope>
    <source>
        <strain evidence="1">Expedition CK06-06</strain>
    </source>
</reference>
<gene>
    <name evidence="1" type="ORF">S01H1_65826</name>
</gene>
<organism evidence="1">
    <name type="scientific">marine sediment metagenome</name>
    <dbReference type="NCBI Taxonomy" id="412755"/>
    <lineage>
        <taxon>unclassified sequences</taxon>
        <taxon>metagenomes</taxon>
        <taxon>ecological metagenomes</taxon>
    </lineage>
</organism>
<evidence type="ECO:0000313" key="1">
    <source>
        <dbReference type="EMBL" id="GAG40003.1"/>
    </source>
</evidence>
<protein>
    <submittedName>
        <fullName evidence="1">Uncharacterized protein</fullName>
    </submittedName>
</protein>
<feature type="non-terminal residue" evidence="1">
    <location>
        <position position="1"/>
    </location>
</feature>
<sequence>GGGFQNDVIGCHFTDFGGACTGRDAALCTDNHLNYFLHAKIIGNWFSENTACLRINAQTCLVKDNVFQTEGSVRDATVVIDLVNDNGGPSGGCKGNVCVGNYFGDVTANITSVYGYYGATGDLWVNETADAKDYGVPT</sequence>
<proteinExistence type="predicted"/>
<accession>X0XTR0</accession>